<reference evidence="3 4" key="1">
    <citation type="submission" date="2013-07" db="EMBL/GenBank/DDBJ databases">
        <authorList>
            <consortium name="DOE Joint Genome Institute"/>
            <person name="Reeve W."/>
            <person name="Huntemann M."/>
            <person name="Han J."/>
            <person name="Chen A."/>
            <person name="Kyrpides N."/>
            <person name="Mavromatis K."/>
            <person name="Markowitz V."/>
            <person name="Palaniappan K."/>
            <person name="Ivanova N."/>
            <person name="Schaumberg A."/>
            <person name="Pati A."/>
            <person name="Liolios K."/>
            <person name="Nordberg H.P."/>
            <person name="Cantor M.N."/>
            <person name="Hua S.X."/>
            <person name="Woyke T."/>
        </authorList>
    </citation>
    <scope>NUCLEOTIDE SEQUENCE [LARGE SCALE GENOMIC DNA]</scope>
    <source>
        <strain evidence="3 4">DSM 43889</strain>
    </source>
</reference>
<accession>A0ABT1JBQ4</accession>
<organism evidence="3 4">
    <name type="scientific">Actinoalloteichus caeruleus DSM 43889</name>
    <dbReference type="NCBI Taxonomy" id="1120930"/>
    <lineage>
        <taxon>Bacteria</taxon>
        <taxon>Bacillati</taxon>
        <taxon>Actinomycetota</taxon>
        <taxon>Actinomycetes</taxon>
        <taxon>Pseudonocardiales</taxon>
        <taxon>Pseudonocardiaceae</taxon>
        <taxon>Actinoalloteichus</taxon>
        <taxon>Actinoalloteichus cyanogriseus</taxon>
    </lineage>
</organism>
<dbReference type="InterPro" id="IPR000551">
    <property type="entry name" value="MerR-type_HTH_dom"/>
</dbReference>
<feature type="compositionally biased region" description="Basic and acidic residues" evidence="1">
    <location>
        <begin position="87"/>
        <end position="98"/>
    </location>
</feature>
<dbReference type="EMBL" id="AUBJ02000001">
    <property type="protein sequence ID" value="MCP2329932.1"/>
    <property type="molecule type" value="Genomic_DNA"/>
</dbReference>
<keyword evidence="4" id="KW-1185">Reference proteome</keyword>
<dbReference type="Proteomes" id="UP000791080">
    <property type="component" value="Unassembled WGS sequence"/>
</dbReference>
<feature type="domain" description="HTH merR-type" evidence="2">
    <location>
        <begin position="12"/>
        <end position="86"/>
    </location>
</feature>
<feature type="region of interest" description="Disordered" evidence="1">
    <location>
        <begin position="87"/>
        <end position="110"/>
    </location>
</feature>
<sequence>MTPAGRPGHEAISVGAVLTELRPDFPDLSLARVLFLVSEGLVSPSESRSGSPVFTSDDIARLRLVLAAQRDQGLPLSWIRDRLEADPRWSGRSEERPDPCPGDAAEDAGRAARLTREEMLAAAGIDEVMLVELEHYGLVRSGAVGFFDRDAVRIARLVRHAADYGLEPRHLRALRTSADRQVALMAQAVAPPQRPSDRDPHAGLRAEERLRELSALSATLYELLLRSSVRSTGGW</sequence>
<dbReference type="SMART" id="SM00422">
    <property type="entry name" value="HTH_MERR"/>
    <property type="match status" value="1"/>
</dbReference>
<reference evidence="3 4" key="2">
    <citation type="submission" date="2022-06" db="EMBL/GenBank/DDBJ databases">
        <title>Genomic Encyclopedia of Type Strains, Phase I: the one thousand microbial genomes (KMG-I) project.</title>
        <authorList>
            <person name="Kyrpides N."/>
        </authorList>
    </citation>
    <scope>NUCLEOTIDE SEQUENCE [LARGE SCALE GENOMIC DNA]</scope>
    <source>
        <strain evidence="3 4">DSM 43889</strain>
    </source>
</reference>
<evidence type="ECO:0000313" key="4">
    <source>
        <dbReference type="Proteomes" id="UP000791080"/>
    </source>
</evidence>
<comment type="caution">
    <text evidence="3">The sequence shown here is derived from an EMBL/GenBank/DDBJ whole genome shotgun (WGS) entry which is preliminary data.</text>
</comment>
<dbReference type="Gene3D" id="1.10.1660.10">
    <property type="match status" value="1"/>
</dbReference>
<evidence type="ECO:0000256" key="1">
    <source>
        <dbReference type="SAM" id="MobiDB-lite"/>
    </source>
</evidence>
<protein>
    <recommendedName>
        <fullName evidence="2">HTH merR-type domain-containing protein</fullName>
    </recommendedName>
</protein>
<dbReference type="RefSeq" id="WP_026418752.1">
    <property type="nucleotide sequence ID" value="NZ_AUBJ02000001.1"/>
</dbReference>
<evidence type="ECO:0000313" key="3">
    <source>
        <dbReference type="EMBL" id="MCP2329932.1"/>
    </source>
</evidence>
<gene>
    <name evidence="3" type="ORF">G443_000202</name>
</gene>
<proteinExistence type="predicted"/>
<evidence type="ECO:0000259" key="2">
    <source>
        <dbReference type="SMART" id="SM00422"/>
    </source>
</evidence>
<name>A0ABT1JBQ4_ACTCY</name>